<reference evidence="1 2" key="1">
    <citation type="submission" date="2018-05" db="EMBL/GenBank/DDBJ databases">
        <title>Genomic Encyclopedia of Type Strains, Phase IV (KMG-V): Genome sequencing to study the core and pangenomes of soil and plant-associated prokaryotes.</title>
        <authorList>
            <person name="Whitman W."/>
        </authorList>
    </citation>
    <scope>NUCLEOTIDE SEQUENCE [LARGE SCALE GENOMIC DNA]</scope>
    <source>
        <strain evidence="1 2">PNA 200-10</strain>
    </source>
</reference>
<protein>
    <recommendedName>
        <fullName evidence="3">Lipoprotein</fullName>
    </recommendedName>
</protein>
<sequence>MLIPKNKRPVLAACVVGLLIGWGGCNLSDWYTKIRNIDSDGFGPLYNQNKYHCMNQTRPLLLQSAKDSTSESQSAYYAAYFDCMTKRLDALNLKVAGAVEASAMLYCSMKTGDKDKSVADACTQKTLDEFAMRHTRPLPKEK</sequence>
<evidence type="ECO:0000313" key="2">
    <source>
        <dbReference type="Proteomes" id="UP000245981"/>
    </source>
</evidence>
<comment type="caution">
    <text evidence="1">The sequence shown here is derived from an EMBL/GenBank/DDBJ whole genome shotgun (WGS) entry which is preliminary data.</text>
</comment>
<dbReference type="Proteomes" id="UP000245981">
    <property type="component" value="Unassembled WGS sequence"/>
</dbReference>
<dbReference type="EMBL" id="QGHF01000010">
    <property type="protein sequence ID" value="PWK94545.1"/>
    <property type="molecule type" value="Genomic_DNA"/>
</dbReference>
<accession>A0A2V2BFV1</accession>
<organism evidence="1 2">
    <name type="scientific">Pantoea allii</name>
    <dbReference type="NCBI Taxonomy" id="574096"/>
    <lineage>
        <taxon>Bacteria</taxon>
        <taxon>Pseudomonadati</taxon>
        <taxon>Pseudomonadota</taxon>
        <taxon>Gammaproteobacteria</taxon>
        <taxon>Enterobacterales</taxon>
        <taxon>Erwiniaceae</taxon>
        <taxon>Pantoea</taxon>
    </lineage>
</organism>
<dbReference type="PROSITE" id="PS51257">
    <property type="entry name" value="PROKAR_LIPOPROTEIN"/>
    <property type="match status" value="1"/>
</dbReference>
<dbReference type="AlphaFoldDB" id="A0A2V2BFV1"/>
<evidence type="ECO:0000313" key="1">
    <source>
        <dbReference type="EMBL" id="PWK94545.1"/>
    </source>
</evidence>
<dbReference type="RefSeq" id="WP_109717980.1">
    <property type="nucleotide sequence ID" value="NZ_CP125960.1"/>
</dbReference>
<name>A0A2V2BFV1_9GAMM</name>
<proteinExistence type="predicted"/>
<dbReference type="GeneID" id="99739259"/>
<gene>
    <name evidence="1" type="ORF">C7431_11039</name>
</gene>
<evidence type="ECO:0008006" key="3">
    <source>
        <dbReference type="Google" id="ProtNLM"/>
    </source>
</evidence>